<gene>
    <name evidence="4" type="ORF">A2210_00535</name>
</gene>
<evidence type="ECO:0000313" key="5">
    <source>
        <dbReference type="Proteomes" id="UP000177855"/>
    </source>
</evidence>
<dbReference type="InterPro" id="IPR000182">
    <property type="entry name" value="GNAT_dom"/>
</dbReference>
<dbReference type="SUPFAM" id="SSF55729">
    <property type="entry name" value="Acyl-CoA N-acyltransferases (Nat)"/>
    <property type="match status" value="1"/>
</dbReference>
<dbReference type="GO" id="GO:0007064">
    <property type="term" value="P:mitotic sister chromatid cohesion"/>
    <property type="evidence" value="ECO:0007669"/>
    <property type="project" value="TreeGrafter"/>
</dbReference>
<dbReference type="Pfam" id="PF00583">
    <property type="entry name" value="Acetyltransf_1"/>
    <property type="match status" value="1"/>
</dbReference>
<accession>A0A1F8CKT7</accession>
<dbReference type="GO" id="GO:0008080">
    <property type="term" value="F:N-acetyltransferase activity"/>
    <property type="evidence" value="ECO:0007669"/>
    <property type="project" value="TreeGrafter"/>
</dbReference>
<reference evidence="4 5" key="1">
    <citation type="journal article" date="2016" name="Nat. Commun.">
        <title>Thousands of microbial genomes shed light on interconnected biogeochemical processes in an aquifer system.</title>
        <authorList>
            <person name="Anantharaman K."/>
            <person name="Brown C.T."/>
            <person name="Hug L.A."/>
            <person name="Sharon I."/>
            <person name="Castelle C.J."/>
            <person name="Probst A.J."/>
            <person name="Thomas B.C."/>
            <person name="Singh A."/>
            <person name="Wilkins M.J."/>
            <person name="Karaoz U."/>
            <person name="Brodie E.L."/>
            <person name="Williams K.H."/>
            <person name="Hubbard S.S."/>
            <person name="Banfield J.F."/>
        </authorList>
    </citation>
    <scope>NUCLEOTIDE SEQUENCE [LARGE SCALE GENOMIC DNA]</scope>
</reference>
<name>A0A1F8CKT7_9BACT</name>
<dbReference type="InterPro" id="IPR051556">
    <property type="entry name" value="N-term/lysine_N-AcTrnsfr"/>
</dbReference>
<dbReference type="PANTHER" id="PTHR42919">
    <property type="entry name" value="N-ALPHA-ACETYLTRANSFERASE"/>
    <property type="match status" value="1"/>
</dbReference>
<organism evidence="4 5">
    <name type="scientific">Candidatus Woesebacteria bacterium RIFOXYA1_FULL_40_18</name>
    <dbReference type="NCBI Taxonomy" id="1802532"/>
    <lineage>
        <taxon>Bacteria</taxon>
        <taxon>Candidatus Woeseibacteriota</taxon>
    </lineage>
</organism>
<evidence type="ECO:0000256" key="1">
    <source>
        <dbReference type="ARBA" id="ARBA00022679"/>
    </source>
</evidence>
<protein>
    <recommendedName>
        <fullName evidence="3">N-acetyltransferase domain-containing protein</fullName>
    </recommendedName>
</protein>
<dbReference type="Gene3D" id="3.40.630.30">
    <property type="match status" value="1"/>
</dbReference>
<feature type="domain" description="N-acetyltransferase" evidence="3">
    <location>
        <begin position="99"/>
        <end position="243"/>
    </location>
</feature>
<dbReference type="STRING" id="1802532.A2210_00535"/>
<dbReference type="AlphaFoldDB" id="A0A1F8CKT7"/>
<sequence length="243" mass="27477">MSSEMLIGSIKTLDWDSQFFGYPVGKIEPLHLSPENLKAILANLRGKIKLAYWFVDPKDKISNEAAKENGGFLLDRKTTYLRSVPRKMVSKKDSHIKSILGRPLNRELCLLALEAGEHSRFKLDPNCDGSEFEKLYIEWIRKSLSGEIAKDVLVYREKGRQVGFITLGEKGGRCNIGLIAVSPEFRTKGIGKKLIESSLKKAGGWGYRKMDVVTQGDNIAACKFYEQLGFKLESVVNVYHFWL</sequence>
<proteinExistence type="predicted"/>
<dbReference type="PANTHER" id="PTHR42919:SF8">
    <property type="entry name" value="N-ALPHA-ACETYLTRANSFERASE 50"/>
    <property type="match status" value="1"/>
</dbReference>
<dbReference type="EMBL" id="MGHS01000017">
    <property type="protein sequence ID" value="OGM76861.1"/>
    <property type="molecule type" value="Genomic_DNA"/>
</dbReference>
<evidence type="ECO:0000259" key="3">
    <source>
        <dbReference type="PROSITE" id="PS51186"/>
    </source>
</evidence>
<dbReference type="GO" id="GO:0031415">
    <property type="term" value="C:NatA complex"/>
    <property type="evidence" value="ECO:0007669"/>
    <property type="project" value="TreeGrafter"/>
</dbReference>
<evidence type="ECO:0000256" key="2">
    <source>
        <dbReference type="ARBA" id="ARBA00023315"/>
    </source>
</evidence>
<dbReference type="Proteomes" id="UP000177855">
    <property type="component" value="Unassembled WGS sequence"/>
</dbReference>
<evidence type="ECO:0000313" key="4">
    <source>
        <dbReference type="EMBL" id="OGM76861.1"/>
    </source>
</evidence>
<keyword evidence="1" id="KW-0808">Transferase</keyword>
<dbReference type="InterPro" id="IPR016181">
    <property type="entry name" value="Acyl_CoA_acyltransferase"/>
</dbReference>
<dbReference type="PROSITE" id="PS51186">
    <property type="entry name" value="GNAT"/>
    <property type="match status" value="1"/>
</dbReference>
<dbReference type="CDD" id="cd04301">
    <property type="entry name" value="NAT_SF"/>
    <property type="match status" value="1"/>
</dbReference>
<keyword evidence="2" id="KW-0012">Acyltransferase</keyword>
<comment type="caution">
    <text evidence="4">The sequence shown here is derived from an EMBL/GenBank/DDBJ whole genome shotgun (WGS) entry which is preliminary data.</text>
</comment>